<dbReference type="Proteomes" id="UP000437736">
    <property type="component" value="Unassembled WGS sequence"/>
</dbReference>
<keyword evidence="3" id="KW-0201">Cytochrome c-type biogenesis</keyword>
<organism evidence="5 6">
    <name type="scientific">Acidiferrimicrobium australe</name>
    <dbReference type="NCBI Taxonomy" id="2664430"/>
    <lineage>
        <taxon>Bacteria</taxon>
        <taxon>Bacillati</taxon>
        <taxon>Actinomycetota</taxon>
        <taxon>Acidimicrobiia</taxon>
        <taxon>Acidimicrobiales</taxon>
        <taxon>Acidimicrobiaceae</taxon>
        <taxon>Acidiferrimicrobium</taxon>
    </lineage>
</organism>
<evidence type="ECO:0000313" key="5">
    <source>
        <dbReference type="EMBL" id="MST33089.1"/>
    </source>
</evidence>
<dbReference type="Gene3D" id="2.40.50.140">
    <property type="entry name" value="Nucleic acid-binding proteins"/>
    <property type="match status" value="1"/>
</dbReference>
<keyword evidence="2" id="KW-0408">Iron</keyword>
<evidence type="ECO:0000256" key="4">
    <source>
        <dbReference type="ARBA" id="ARBA00023136"/>
    </source>
</evidence>
<keyword evidence="4" id="KW-0472">Membrane</keyword>
<evidence type="ECO:0000256" key="3">
    <source>
        <dbReference type="ARBA" id="ARBA00022748"/>
    </source>
</evidence>
<gene>
    <name evidence="5" type="ORF">GHK86_10195</name>
</gene>
<dbReference type="InterPro" id="IPR004329">
    <property type="entry name" value="CcmE"/>
</dbReference>
<dbReference type="EMBL" id="WJHE01000479">
    <property type="protein sequence ID" value="MST33089.1"/>
    <property type="molecule type" value="Genomic_DNA"/>
</dbReference>
<name>A0ABW9QTB8_9ACTN</name>
<keyword evidence="2" id="KW-0349">Heme</keyword>
<dbReference type="SUPFAM" id="SSF82093">
    <property type="entry name" value="Heme chaperone CcmE"/>
    <property type="match status" value="1"/>
</dbReference>
<evidence type="ECO:0000256" key="1">
    <source>
        <dbReference type="ARBA" id="ARBA00004370"/>
    </source>
</evidence>
<evidence type="ECO:0000313" key="6">
    <source>
        <dbReference type="Proteomes" id="UP000437736"/>
    </source>
</evidence>
<comment type="subcellular location">
    <subcellularLocation>
        <location evidence="1">Membrane</location>
    </subcellularLocation>
</comment>
<keyword evidence="6" id="KW-1185">Reference proteome</keyword>
<dbReference type="InterPro" id="IPR012340">
    <property type="entry name" value="NA-bd_OB-fold"/>
</dbReference>
<sequence length="134" mass="14286">QAVAGCVILAAVGFVAFQGLTNAEQYFLTTKQAVAQRAQLGTKPFRIEGSVEHDVRQSGNDIRFDIYNQGVTVAVDSSGSPPQLFRPGIPVVLVGHWQGNVFASDQIMVKHGARYTAAHPGRLKSQLPAAGKGK</sequence>
<feature type="non-terminal residue" evidence="5">
    <location>
        <position position="1"/>
    </location>
</feature>
<keyword evidence="2" id="KW-0479">Metal-binding</keyword>
<dbReference type="InterPro" id="IPR036127">
    <property type="entry name" value="CcmE-like_sf"/>
</dbReference>
<accession>A0ABW9QTB8</accession>
<evidence type="ECO:0000256" key="2">
    <source>
        <dbReference type="ARBA" id="ARBA00022617"/>
    </source>
</evidence>
<reference evidence="5 6" key="1">
    <citation type="submission" date="2019-11" db="EMBL/GenBank/DDBJ databases">
        <title>Acidiferrimicrobium australis gen. nov., sp. nov., an acidophilic and obligately heterotrophic, member of the Actinobacteria that catalyses dissimilatory oxido- reduction of iron isolated from metal-rich acidic water in Chile.</title>
        <authorList>
            <person name="Gonzalez D."/>
            <person name="Huber K."/>
            <person name="Hedrich S."/>
            <person name="Rojas-Villalobos C."/>
            <person name="Quatrini R."/>
            <person name="Dinamarca M.A."/>
            <person name="Schwarz A."/>
            <person name="Canales C."/>
            <person name="Nancucheo I."/>
        </authorList>
    </citation>
    <scope>NUCLEOTIDE SEQUENCE [LARGE SCALE GENOMIC DNA]</scope>
    <source>
        <strain evidence="5 6">USS-CCA1</strain>
    </source>
</reference>
<comment type="caution">
    <text evidence="5">The sequence shown here is derived from an EMBL/GenBank/DDBJ whole genome shotgun (WGS) entry which is preliminary data.</text>
</comment>
<dbReference type="Pfam" id="PF03100">
    <property type="entry name" value="CcmE"/>
    <property type="match status" value="1"/>
</dbReference>
<protein>
    <recommendedName>
        <fullName evidence="7">Cytochrome c maturation protein CcmE</fullName>
    </recommendedName>
</protein>
<proteinExistence type="predicted"/>
<evidence type="ECO:0008006" key="7">
    <source>
        <dbReference type="Google" id="ProtNLM"/>
    </source>
</evidence>